<dbReference type="EMBL" id="OU594943">
    <property type="protein sequence ID" value="CAG9284965.1"/>
    <property type="molecule type" value="Genomic_DNA"/>
</dbReference>
<proteinExistence type="inferred from homology"/>
<comment type="similarity">
    <text evidence="1">Belongs to the MYG1 family.</text>
</comment>
<dbReference type="PANTHER" id="PTHR11215:SF1">
    <property type="entry name" value="MYG1 EXONUCLEASE"/>
    <property type="match status" value="1"/>
</dbReference>
<reference evidence="2" key="1">
    <citation type="submission" date="2022-02" db="EMBL/GenBank/DDBJ databases">
        <authorList>
            <person name="Giguere J D."/>
        </authorList>
    </citation>
    <scope>NUCLEOTIDE SEQUENCE</scope>
    <source>
        <strain evidence="2">CCAP 1055/1</strain>
    </source>
</reference>
<organism evidence="2">
    <name type="scientific">Phaeodactylum tricornutum</name>
    <name type="common">Diatom</name>
    <dbReference type="NCBI Taxonomy" id="2850"/>
    <lineage>
        <taxon>Eukaryota</taxon>
        <taxon>Sar</taxon>
        <taxon>Stramenopiles</taxon>
        <taxon>Ochrophyta</taxon>
        <taxon>Bacillariophyta</taxon>
        <taxon>Bacillariophyceae</taxon>
        <taxon>Bacillariophycidae</taxon>
        <taxon>Naviculales</taxon>
        <taxon>Phaeodactylaceae</taxon>
        <taxon>Phaeodactylum</taxon>
    </lineage>
</organism>
<evidence type="ECO:0000256" key="1">
    <source>
        <dbReference type="ARBA" id="ARBA00010105"/>
    </source>
</evidence>
<protein>
    <submittedName>
        <fullName evidence="2">Uncharacterized protein</fullName>
    </submittedName>
</protein>
<name>A0A8J9SAZ8_PHATR</name>
<dbReference type="AlphaFoldDB" id="A0A8J9SAZ8"/>
<dbReference type="GO" id="GO:0005634">
    <property type="term" value="C:nucleus"/>
    <property type="evidence" value="ECO:0007669"/>
    <property type="project" value="TreeGrafter"/>
</dbReference>
<dbReference type="GO" id="GO:0005737">
    <property type="term" value="C:cytoplasm"/>
    <property type="evidence" value="ECO:0007669"/>
    <property type="project" value="TreeGrafter"/>
</dbReference>
<dbReference type="Proteomes" id="UP000836788">
    <property type="component" value="Chromosome 2"/>
</dbReference>
<dbReference type="InterPro" id="IPR003226">
    <property type="entry name" value="MYG1_exonuclease"/>
</dbReference>
<gene>
    <name evidence="2" type="ORF">PTTT1_LOCUS27554</name>
</gene>
<dbReference type="PANTHER" id="PTHR11215">
    <property type="entry name" value="METAL DEPENDENT HYDROLASE - RELATED"/>
    <property type="match status" value="1"/>
</dbReference>
<dbReference type="Pfam" id="PF03690">
    <property type="entry name" value="MYG1_exonuc"/>
    <property type="match status" value="1"/>
</dbReference>
<evidence type="ECO:0000313" key="2">
    <source>
        <dbReference type="EMBL" id="CAG9284965.1"/>
    </source>
</evidence>
<accession>A0A8J9SAZ8</accession>
<sequence>MSAFKRAKLDDLPSEQIIGTHSGTFQADEAMGVFMLRQVPKYRNSKVVRSRDLEVLDKLDIVIDVGGIYDHTKLRYDHHQRNYDERFDAGKEGTAARCTKLSASGLVYRHYGKQVLKAYYPDLSDDYLQLAYDKLYNSLLEALDAIDTGVEMAPDGTELVYKDTTGLASRVGRLNPRWNEVDESGNTPNHDERFEKAVDICGQDFLSVMTVIVESDIPARDFVERALLKRHETDPSGEILCLESGGLPWRNHLYELEKIHAVEPIVKFVLYTDVSGMWRVQAVTVQGKAFENRLSLPAEWRGVRDQDLESVTKISGSRFVHAAGFIGGAETYEGVLKMAQVALTRQKKTSG</sequence>